<gene>
    <name evidence="7" type="ORF">CP557_04935</name>
</gene>
<keyword evidence="4 5" id="KW-0472">Membrane</keyword>
<evidence type="ECO:0000313" key="7">
    <source>
        <dbReference type="EMBL" id="PCR89936.1"/>
    </source>
</evidence>
<sequence length="517" mass="57332">MDQHLPTSVRTRVANAVDGTSRAVARRFEIDLRALAAFRIAVGTLIIVDLLLRSRSLTAFYTDAGVLPLEALFADYSTVYSLHAVSGAAWVQALLFCVAGVVGLALVAGYRTRLATIVSWVLLVSLHIRNPMVLNSGDTLLRMLLFWGVFLPLGERWSIDARRFDRDRSTVTSVGTMAVLLQVVLMYVTNAIHKSRSDVWMGGDALVEIFQADQLTILLGNVLADQLLLLRIGAYVWMALILASPLLLVLTGYRRAILASCFIGMHLGMLTMLQIGLFPLISVAGLILFYPPVVWDRLTALATRAGATPVLRRELSRLQRGVPRFSVSLLPSAREAGPSLTAIRGHSRVLFSTIVPWLFLSLVVLSNAAAVDYTEVPEPAEDVIDTAQAGQSWRMFAPNPTSDARWLVVPGELENGTKIDVYHGSAVDWDRPPSVDKTYETARWRKYVSNMRYAGNENHHSYFANYLCGRWNATHETGVERVTVYGLTDRAAPYEEPDIAEYELLEYDCSGEFIQNE</sequence>
<organism evidence="7 8">
    <name type="scientific">Natrinema ejinorense</name>
    <dbReference type="NCBI Taxonomy" id="373386"/>
    <lineage>
        <taxon>Archaea</taxon>
        <taxon>Methanobacteriati</taxon>
        <taxon>Methanobacteriota</taxon>
        <taxon>Stenosarchaea group</taxon>
        <taxon>Halobacteria</taxon>
        <taxon>Halobacteriales</taxon>
        <taxon>Natrialbaceae</taxon>
        <taxon>Natrinema</taxon>
    </lineage>
</organism>
<dbReference type="InterPro" id="IPR052964">
    <property type="entry name" value="Sporulation_signal_mat"/>
</dbReference>
<evidence type="ECO:0000256" key="5">
    <source>
        <dbReference type="SAM" id="Phobius"/>
    </source>
</evidence>
<evidence type="ECO:0000313" key="8">
    <source>
        <dbReference type="Proteomes" id="UP000219689"/>
    </source>
</evidence>
<dbReference type="SMART" id="SM00752">
    <property type="entry name" value="HTTM"/>
    <property type="match status" value="1"/>
</dbReference>
<comment type="caution">
    <text evidence="7">The sequence shown here is derived from an EMBL/GenBank/DDBJ whole genome shotgun (WGS) entry which is preliminary data.</text>
</comment>
<dbReference type="OrthoDB" id="327281at2157"/>
<protein>
    <submittedName>
        <fullName evidence="7">HTTM domain-containing protein</fullName>
    </submittedName>
</protein>
<evidence type="ECO:0000256" key="1">
    <source>
        <dbReference type="ARBA" id="ARBA00004127"/>
    </source>
</evidence>
<feature type="transmembrane region" description="Helical" evidence="5">
    <location>
        <begin position="171"/>
        <end position="192"/>
    </location>
</feature>
<evidence type="ECO:0000256" key="3">
    <source>
        <dbReference type="ARBA" id="ARBA00022989"/>
    </source>
</evidence>
<feature type="domain" description="HTTM-like" evidence="6">
    <location>
        <begin position="27"/>
        <end position="294"/>
    </location>
</feature>
<keyword evidence="3 5" id="KW-1133">Transmembrane helix</keyword>
<feature type="transmembrane region" description="Helical" evidence="5">
    <location>
        <begin position="228"/>
        <end position="250"/>
    </location>
</feature>
<keyword evidence="2 5" id="KW-0812">Transmembrane</keyword>
<feature type="transmembrane region" description="Helical" evidence="5">
    <location>
        <begin position="32"/>
        <end position="52"/>
    </location>
</feature>
<dbReference type="PANTHER" id="PTHR39535:SF2">
    <property type="entry name" value="HTTM DOMAIN-CONTAINING PROTEIN"/>
    <property type="match status" value="1"/>
</dbReference>
<comment type="subcellular location">
    <subcellularLocation>
        <location evidence="1">Endomembrane system</location>
        <topology evidence="1">Multi-pass membrane protein</topology>
    </subcellularLocation>
</comment>
<proteinExistence type="predicted"/>
<evidence type="ECO:0000256" key="2">
    <source>
        <dbReference type="ARBA" id="ARBA00022692"/>
    </source>
</evidence>
<dbReference type="InterPro" id="IPR053934">
    <property type="entry name" value="HTTM_dom"/>
</dbReference>
<dbReference type="GO" id="GO:0012505">
    <property type="term" value="C:endomembrane system"/>
    <property type="evidence" value="ECO:0007669"/>
    <property type="project" value="UniProtKB-SubCell"/>
</dbReference>
<dbReference type="Proteomes" id="UP000219689">
    <property type="component" value="Unassembled WGS sequence"/>
</dbReference>
<dbReference type="AlphaFoldDB" id="A0A2A5QSW9"/>
<evidence type="ECO:0000259" key="6">
    <source>
        <dbReference type="SMART" id="SM00752"/>
    </source>
</evidence>
<dbReference type="EMBL" id="NXNI01000001">
    <property type="protein sequence ID" value="PCR89936.1"/>
    <property type="molecule type" value="Genomic_DNA"/>
</dbReference>
<dbReference type="InterPro" id="IPR011020">
    <property type="entry name" value="HTTM-like"/>
</dbReference>
<feature type="transmembrane region" description="Helical" evidence="5">
    <location>
        <begin position="257"/>
        <end position="290"/>
    </location>
</feature>
<name>A0A2A5QSW9_9EURY</name>
<keyword evidence="8" id="KW-1185">Reference proteome</keyword>
<evidence type="ECO:0000256" key="4">
    <source>
        <dbReference type="ARBA" id="ARBA00023136"/>
    </source>
</evidence>
<reference evidence="7 8" key="1">
    <citation type="submission" date="2017-09" db="EMBL/GenBank/DDBJ databases">
        <title>Genome sequences of Natrinema ejinorence JCM 13890T.</title>
        <authorList>
            <person name="Roh S.W."/>
            <person name="Kim Y.B."/>
            <person name="Kim J.Y."/>
        </authorList>
    </citation>
    <scope>NUCLEOTIDE SEQUENCE [LARGE SCALE GENOMIC DNA]</scope>
    <source>
        <strain evidence="7 8">JCM 13890</strain>
    </source>
</reference>
<dbReference type="RefSeq" id="WP_097378880.1">
    <property type="nucleotide sequence ID" value="NZ_NXNI01000001.1"/>
</dbReference>
<dbReference type="PANTHER" id="PTHR39535">
    <property type="entry name" value="SPORULATION-DELAYING PROTEIN SDPB"/>
    <property type="match status" value="1"/>
</dbReference>
<accession>A0A2A5QSW9</accession>
<dbReference type="Pfam" id="PF05090">
    <property type="entry name" value="HTTM"/>
    <property type="match status" value="1"/>
</dbReference>
<feature type="transmembrane region" description="Helical" evidence="5">
    <location>
        <begin position="87"/>
        <end position="107"/>
    </location>
</feature>